<accession>A0ABW8EAL8</accession>
<reference evidence="2 3" key="1">
    <citation type="submission" date="2024-10" db="EMBL/GenBank/DDBJ databases">
        <title>The Natural Products Discovery Center: Release of the First 8490 Sequenced Strains for Exploring Actinobacteria Biosynthetic Diversity.</title>
        <authorList>
            <person name="Kalkreuter E."/>
            <person name="Kautsar S.A."/>
            <person name="Yang D."/>
            <person name="Bader C.D."/>
            <person name="Teijaro C.N."/>
            <person name="Fluegel L."/>
            <person name="Davis C.M."/>
            <person name="Simpson J.R."/>
            <person name="Lauterbach L."/>
            <person name="Steele A.D."/>
            <person name="Gui C."/>
            <person name="Meng S."/>
            <person name="Li G."/>
            <person name="Viehrig K."/>
            <person name="Ye F."/>
            <person name="Su P."/>
            <person name="Kiefer A.F."/>
            <person name="Nichols A."/>
            <person name="Cepeda A.J."/>
            <person name="Yan W."/>
            <person name="Fan B."/>
            <person name="Jiang Y."/>
            <person name="Adhikari A."/>
            <person name="Zheng C.-J."/>
            <person name="Schuster L."/>
            <person name="Cowan T.M."/>
            <person name="Smanski M.J."/>
            <person name="Chevrette M.G."/>
            <person name="De Carvalho L.P.S."/>
            <person name="Shen B."/>
        </authorList>
    </citation>
    <scope>NUCLEOTIDE SEQUENCE [LARGE SCALE GENOMIC DNA]</scope>
    <source>
        <strain evidence="2 3">NPDC087220</strain>
    </source>
</reference>
<organism evidence="2 3">
    <name type="scientific">Streptomyces toxytricini</name>
    <name type="common">Actinomyces toxytricini</name>
    <dbReference type="NCBI Taxonomy" id="67369"/>
    <lineage>
        <taxon>Bacteria</taxon>
        <taxon>Bacillati</taxon>
        <taxon>Actinomycetota</taxon>
        <taxon>Actinomycetes</taxon>
        <taxon>Kitasatosporales</taxon>
        <taxon>Streptomycetaceae</taxon>
        <taxon>Streptomyces</taxon>
    </lineage>
</organism>
<comment type="caution">
    <text evidence="2">The sequence shown here is derived from an EMBL/GenBank/DDBJ whole genome shotgun (WGS) entry which is preliminary data.</text>
</comment>
<proteinExistence type="predicted"/>
<protein>
    <submittedName>
        <fullName evidence="2">Uncharacterized protein</fullName>
    </submittedName>
</protein>
<name>A0ABW8EAL8_STRT5</name>
<dbReference type="Proteomes" id="UP001617351">
    <property type="component" value="Unassembled WGS sequence"/>
</dbReference>
<feature type="region of interest" description="Disordered" evidence="1">
    <location>
        <begin position="28"/>
        <end position="68"/>
    </location>
</feature>
<evidence type="ECO:0000256" key="1">
    <source>
        <dbReference type="SAM" id="MobiDB-lite"/>
    </source>
</evidence>
<keyword evidence="3" id="KW-1185">Reference proteome</keyword>
<gene>
    <name evidence="2" type="ORF">ACIO7M_04035</name>
</gene>
<evidence type="ECO:0000313" key="3">
    <source>
        <dbReference type="Proteomes" id="UP001617351"/>
    </source>
</evidence>
<sequence length="68" mass="6724">MSTGAAPRDHRPAAVPMGRLLAACAAATAVSTPPAREQARPVRDAAAPGRGAAAREPLAQPGPESEAA</sequence>
<feature type="compositionally biased region" description="Low complexity" evidence="1">
    <location>
        <begin position="44"/>
        <end position="55"/>
    </location>
</feature>
<dbReference type="EMBL" id="JBIUYY010000001">
    <property type="protein sequence ID" value="MFJ2820275.1"/>
    <property type="molecule type" value="Genomic_DNA"/>
</dbReference>
<evidence type="ECO:0000313" key="2">
    <source>
        <dbReference type="EMBL" id="MFJ2820275.1"/>
    </source>
</evidence>
<dbReference type="RefSeq" id="WP_189808035.1">
    <property type="nucleotide sequence ID" value="NZ_BMTY01000003.1"/>
</dbReference>